<dbReference type="GO" id="GO:0008276">
    <property type="term" value="F:protein methyltransferase activity"/>
    <property type="evidence" value="ECO:0007669"/>
    <property type="project" value="TreeGrafter"/>
</dbReference>
<dbReference type="Pfam" id="PF05175">
    <property type="entry name" value="MTS"/>
    <property type="match status" value="1"/>
</dbReference>
<dbReference type="CDD" id="cd02440">
    <property type="entry name" value="AdoMet_MTases"/>
    <property type="match status" value="1"/>
</dbReference>
<evidence type="ECO:0000256" key="3">
    <source>
        <dbReference type="ARBA" id="ARBA00022691"/>
    </source>
</evidence>
<dbReference type="AlphaFoldDB" id="A0A4Q7VJH3"/>
<dbReference type="Proteomes" id="UP000293562">
    <property type="component" value="Unassembled WGS sequence"/>
</dbReference>
<name>A0A4Q7VJH3_9BACT</name>
<dbReference type="InterPro" id="IPR007848">
    <property type="entry name" value="Small_mtfrase_dom"/>
</dbReference>
<dbReference type="InterPro" id="IPR029063">
    <property type="entry name" value="SAM-dependent_MTases_sf"/>
</dbReference>
<dbReference type="RefSeq" id="WP_130306214.1">
    <property type="nucleotide sequence ID" value="NZ_SHKN01000001.1"/>
</dbReference>
<keyword evidence="2" id="KW-0808">Transferase</keyword>
<sequence length="366" mass="42067">MSKQASAIERIVSGKTIQINRPEPLVDVDVLAYKRRMDPLDAVDALIDGDYVLIVDYFSSGLTVLNVLKDHLKKEYADQSFQGQRDYRDKFRELSHRLLLLVSNNKLSVRKSPDIGWLKSLYPDMNEFLLPFPQVQGLNSSWQWHEKGIFIPVLGRKIRPFFGTYFPTRFEHLILFDQWLKQYEGEKKSAIDIGIGSGVLSLQMLKQGFQKLYGTDANPNAIVGVNEELKRSGLHAKVELMHGDLFADCSEKTELIVFNPPWLPASHNLEGIDMAIYYDEDLFPRFFAEAIKHLKPGGRVALLFSNMIEITHKDAEHPIKKELAEGGRFQKELLLHKAVKAASTKTQRNQNWRDEEKVELWVLKMI</sequence>
<dbReference type="OrthoDB" id="267914at2"/>
<dbReference type="PANTHER" id="PTHR45875:SF1">
    <property type="entry name" value="METHYLTRANSFERASE N6AMT1"/>
    <property type="match status" value="1"/>
</dbReference>
<evidence type="ECO:0000313" key="6">
    <source>
        <dbReference type="Proteomes" id="UP000293562"/>
    </source>
</evidence>
<dbReference type="GO" id="GO:0035657">
    <property type="term" value="C:eRF1 methyltransferase complex"/>
    <property type="evidence" value="ECO:0007669"/>
    <property type="project" value="TreeGrafter"/>
</dbReference>
<organism evidence="5 6">
    <name type="scientific">Ancylomarina subtilis</name>
    <dbReference type="NCBI Taxonomy" id="1639035"/>
    <lineage>
        <taxon>Bacteria</taxon>
        <taxon>Pseudomonadati</taxon>
        <taxon>Bacteroidota</taxon>
        <taxon>Bacteroidia</taxon>
        <taxon>Marinilabiliales</taxon>
        <taxon>Marinifilaceae</taxon>
        <taxon>Ancylomarina</taxon>
    </lineage>
</organism>
<accession>A0A4Q7VJH3</accession>
<proteinExistence type="predicted"/>
<gene>
    <name evidence="5" type="ORF">EV201_0961</name>
</gene>
<evidence type="ECO:0000256" key="1">
    <source>
        <dbReference type="ARBA" id="ARBA00022603"/>
    </source>
</evidence>
<dbReference type="PANTHER" id="PTHR45875">
    <property type="entry name" value="METHYLTRANSFERASE N6AMT1"/>
    <property type="match status" value="1"/>
</dbReference>
<dbReference type="GO" id="GO:0032259">
    <property type="term" value="P:methylation"/>
    <property type="evidence" value="ECO:0007669"/>
    <property type="project" value="UniProtKB-KW"/>
</dbReference>
<evidence type="ECO:0000259" key="4">
    <source>
        <dbReference type="Pfam" id="PF05175"/>
    </source>
</evidence>
<evidence type="ECO:0000313" key="5">
    <source>
        <dbReference type="EMBL" id="RZT96323.1"/>
    </source>
</evidence>
<comment type="caution">
    <text evidence="5">The sequence shown here is derived from an EMBL/GenBank/DDBJ whole genome shotgun (WGS) entry which is preliminary data.</text>
</comment>
<keyword evidence="3" id="KW-0949">S-adenosyl-L-methionine</keyword>
<dbReference type="GO" id="GO:0008757">
    <property type="term" value="F:S-adenosylmethionine-dependent methyltransferase activity"/>
    <property type="evidence" value="ECO:0007669"/>
    <property type="project" value="TreeGrafter"/>
</dbReference>
<dbReference type="SUPFAM" id="SSF53335">
    <property type="entry name" value="S-adenosyl-L-methionine-dependent methyltransferases"/>
    <property type="match status" value="1"/>
</dbReference>
<feature type="domain" description="Methyltransferase small" evidence="4">
    <location>
        <begin position="186"/>
        <end position="310"/>
    </location>
</feature>
<protein>
    <submittedName>
        <fullName evidence="5">Methylase of polypeptide subunit release factors</fullName>
    </submittedName>
</protein>
<dbReference type="Gene3D" id="3.40.50.150">
    <property type="entry name" value="Vaccinia Virus protein VP39"/>
    <property type="match status" value="1"/>
</dbReference>
<evidence type="ECO:0000256" key="2">
    <source>
        <dbReference type="ARBA" id="ARBA00022679"/>
    </source>
</evidence>
<reference evidence="5 6" key="1">
    <citation type="submission" date="2019-02" db="EMBL/GenBank/DDBJ databases">
        <title>Genomic Encyclopedia of Type Strains, Phase IV (KMG-IV): sequencing the most valuable type-strain genomes for metagenomic binning, comparative biology and taxonomic classification.</title>
        <authorList>
            <person name="Goeker M."/>
        </authorList>
    </citation>
    <scope>NUCLEOTIDE SEQUENCE [LARGE SCALE GENOMIC DNA]</scope>
    <source>
        <strain evidence="5 6">DSM 28825</strain>
    </source>
</reference>
<keyword evidence="6" id="KW-1185">Reference proteome</keyword>
<dbReference type="InterPro" id="IPR052190">
    <property type="entry name" value="Euk-Arch_PrmC-MTase"/>
</dbReference>
<keyword evidence="1 5" id="KW-0489">Methyltransferase</keyword>
<dbReference type="EMBL" id="SHKN01000001">
    <property type="protein sequence ID" value="RZT96323.1"/>
    <property type="molecule type" value="Genomic_DNA"/>
</dbReference>